<evidence type="ECO:0000259" key="3">
    <source>
        <dbReference type="PROSITE" id="PS50940"/>
    </source>
</evidence>
<dbReference type="OrthoDB" id="10052888at2759"/>
<dbReference type="EMBL" id="NCKU01000142">
    <property type="protein sequence ID" value="RWS16952.1"/>
    <property type="molecule type" value="Genomic_DNA"/>
</dbReference>
<feature type="compositionally biased region" description="Polar residues" evidence="1">
    <location>
        <begin position="1583"/>
        <end position="1608"/>
    </location>
</feature>
<evidence type="ECO:0000256" key="1">
    <source>
        <dbReference type="SAM" id="MobiDB-lite"/>
    </source>
</evidence>
<feature type="region of interest" description="Disordered" evidence="1">
    <location>
        <begin position="318"/>
        <end position="363"/>
    </location>
</feature>
<dbReference type="InterPro" id="IPR002557">
    <property type="entry name" value="Chitin-bd_dom"/>
</dbReference>
<evidence type="ECO:0000313" key="4">
    <source>
        <dbReference type="EMBL" id="RWS16952.1"/>
    </source>
</evidence>
<feature type="compositionally biased region" description="Polar residues" evidence="1">
    <location>
        <begin position="1559"/>
        <end position="1573"/>
    </location>
</feature>
<feature type="compositionally biased region" description="Polar residues" evidence="1">
    <location>
        <begin position="516"/>
        <end position="540"/>
    </location>
</feature>
<sequence length="1608" mass="183238">MQRLIWNVVILITCLDYGLAKTLSEQHSSSSSSQKSDEDYLTIINTNVTSNSGEEIDDNENPSSSLELVYSPDNKNVSDDSSIEQQISLATLSTSKEDPLQKILPKVKFNCRGMKEGYYPDIDFDCEVFHYCKTNGFRFTFVCPPKQRFNQRHMTCDYDPPGINSCTGSGQTSKEAHKESEKASANNELDKTFDYVVQTPNATVQKDAYEKESKIDRIHKPADSDSSSPTPVFDPLKEMVDYSSHHNMNSKIYSDVTKTTVSDSKSLQKYMKEVSDHKRNHFRESETIKSDGFITTPNIKALSVKFVSNAASAEAAPSITDSFNGGKSSSSSSGDNVKDEGFKPIAKSATRNKHSNVNSVRRSPSIQINSANIAPASFGVISANNTSLFGTPSNEESFKPIYKDLAMKNRLKMSESKSVSTVATGEWKDTIGKETTTTPSSIKNNPNENNLLNHKMTTASLINPGNLHSSFGSRIPNHNSKLTNDDHNFIRHFYSLLDQTQQNQQKEQNQYANPHRSPSNQINTFSTPQSTRYHVTSSPAQQSFQQQSQLLQNQADLNNLLNQYQQLRQQQYNPLHQPFQKPLQQNLQQTFQQSLQQPLHQTFQHSLQQQASSLVHKSNPPPNSEDEKSLPNYFFGLPKLSSKTNTPQFNALITQLQAAGSAQVGYPYTSDLNAVLPKNLAPGQTYRLPIGRKPPPSNIDSLKQWLTPKTRDVLNQPLMSASSQKMFSYIEPPSQFSSFTNRIPIISQLTRFFQSFTTPKFQQFASTYPNSRVSTNLLFNSEDFQNMNNFLDQNNLQFMSEFQPINVKKSDSIYSNIRNYFTSKKSNVADQSQDLISTQWYSQNIKRQQDSTAPSSASRFGLRRLFSKSKKQGRRRKRNVEGFPPFPGAFVPPPIMDEFAASDPAKSQILFNGNPMIPNPPLPPVPIYRDERYNNPYIEHIAFSDNEFKEYTPIFLDKFPTLSKQVKPFIKYPYAEFTPVVFKRQHTKRPPLREKVPVEFKDGMISITIRPKQKTYVKSYKRQPQFDDTMYSYERLYENANYNTVPLLKPALTLEPRFPKSGARSKPRKQYRGQEYNEHKQYYARPIERPVVEKAYERPTFEKEYEKQYERPVVVERPVENVVVERPHERYPEERPYERPREEIQAEAPTPSPTPIYVPVKEPRPVPPYERPHPNELRDDQHSKNSHQQAKDIHSTSSYRSKPGPNLQHQYNFENYDNKNKIPATVHDIPEIPEMSNFEDKQHSSKQTDGLLQASTSHPTTGIDQNSNEYQNFERQPQYEMSFKPVTKIYNVRNEKGYSYGTSIEPNSMTRPEPKEEPKEEATPPSYYKSNKLSLFKRPRPDFTKLAYKYKPSILHTEPTSYVQSKKTLAAPYVLSTSISTEKPGRMSSFGERLKNRYKRPVVSVKTSYSTSRSVSANNPSRIQSSTIAPKIITSTSTTIAPRFSYATSFYKSKHQLKPRIRYQGPTSPPSALTTTSTSTTSTLTPSTTTAYAWTGYYYHPAKIHELPTTNNPLNLLNFNSKSTSDSKDQTDNEDNISNDDYLEEASTSAPTYKKVFSANNSGSLQRHSTNGQRIKLFDTKNRPNYFSSFYTTQKPSENDSTITTTSD</sequence>
<organism evidence="4 5">
    <name type="scientific">Dinothrombium tinctorium</name>
    <dbReference type="NCBI Taxonomy" id="1965070"/>
    <lineage>
        <taxon>Eukaryota</taxon>
        <taxon>Metazoa</taxon>
        <taxon>Ecdysozoa</taxon>
        <taxon>Arthropoda</taxon>
        <taxon>Chelicerata</taxon>
        <taxon>Arachnida</taxon>
        <taxon>Acari</taxon>
        <taxon>Acariformes</taxon>
        <taxon>Trombidiformes</taxon>
        <taxon>Prostigmata</taxon>
        <taxon>Anystina</taxon>
        <taxon>Parasitengona</taxon>
        <taxon>Trombidioidea</taxon>
        <taxon>Trombidiidae</taxon>
        <taxon>Dinothrombium</taxon>
    </lineage>
</organism>
<feature type="compositionally biased region" description="Low complexity" evidence="1">
    <location>
        <begin position="501"/>
        <end position="510"/>
    </location>
</feature>
<dbReference type="GO" id="GO:0008061">
    <property type="term" value="F:chitin binding"/>
    <property type="evidence" value="ECO:0007669"/>
    <property type="project" value="InterPro"/>
</dbReference>
<dbReference type="PROSITE" id="PS50940">
    <property type="entry name" value="CHIT_BIND_II"/>
    <property type="match status" value="1"/>
</dbReference>
<dbReference type="GO" id="GO:0005576">
    <property type="term" value="C:extracellular region"/>
    <property type="evidence" value="ECO:0007669"/>
    <property type="project" value="InterPro"/>
</dbReference>
<dbReference type="InterPro" id="IPR036508">
    <property type="entry name" value="Chitin-bd_dom_sf"/>
</dbReference>
<feature type="region of interest" description="Disordered" evidence="1">
    <location>
        <begin position="50"/>
        <end position="82"/>
    </location>
</feature>
<dbReference type="STRING" id="1965070.A0A3S3PQ04"/>
<feature type="region of interest" description="Disordered" evidence="1">
    <location>
        <begin position="167"/>
        <end position="187"/>
    </location>
</feature>
<evidence type="ECO:0000256" key="2">
    <source>
        <dbReference type="SAM" id="SignalP"/>
    </source>
</evidence>
<feature type="chain" id="PRO_5018635607" description="Chitin-binding type-2 domain-containing protein" evidence="2">
    <location>
        <begin position="21"/>
        <end position="1608"/>
    </location>
</feature>
<feature type="compositionally biased region" description="Low complexity" evidence="1">
    <location>
        <begin position="1470"/>
        <end position="1485"/>
    </location>
</feature>
<feature type="compositionally biased region" description="Basic and acidic residues" evidence="1">
    <location>
        <begin position="174"/>
        <end position="187"/>
    </location>
</feature>
<comment type="caution">
    <text evidence="4">The sequence shown here is derived from an EMBL/GenBank/DDBJ whole genome shotgun (WGS) entry which is preliminary data.</text>
</comment>
<feature type="region of interest" description="Disordered" evidence="1">
    <location>
        <begin position="501"/>
        <end position="548"/>
    </location>
</feature>
<dbReference type="Proteomes" id="UP000285301">
    <property type="component" value="Unassembled WGS sequence"/>
</dbReference>
<feature type="compositionally biased region" description="Basic and acidic residues" evidence="1">
    <location>
        <begin position="1170"/>
        <end position="1194"/>
    </location>
</feature>
<feature type="compositionally biased region" description="Polar residues" evidence="1">
    <location>
        <begin position="1301"/>
        <end position="1310"/>
    </location>
</feature>
<feature type="region of interest" description="Disordered" evidence="1">
    <location>
        <begin position="1128"/>
        <end position="1212"/>
    </location>
</feature>
<keyword evidence="5" id="KW-1185">Reference proteome</keyword>
<dbReference type="Pfam" id="PF01607">
    <property type="entry name" value="CBM_14"/>
    <property type="match status" value="1"/>
</dbReference>
<reference evidence="4 5" key="1">
    <citation type="journal article" date="2018" name="Gigascience">
        <title>Genomes of trombidid mites reveal novel predicted allergens and laterally-transferred genes associated with secondary metabolism.</title>
        <authorList>
            <person name="Dong X."/>
            <person name="Chaisiri K."/>
            <person name="Xia D."/>
            <person name="Armstrong S.D."/>
            <person name="Fang Y."/>
            <person name="Donnelly M.J."/>
            <person name="Kadowaki T."/>
            <person name="McGarry J.W."/>
            <person name="Darby A.C."/>
            <person name="Makepeace B.L."/>
        </authorList>
    </citation>
    <scope>NUCLEOTIDE SEQUENCE [LARGE SCALE GENOMIC DNA]</scope>
    <source>
        <strain evidence="4">UoL-WK</strain>
    </source>
</reference>
<feature type="region of interest" description="Disordered" evidence="1">
    <location>
        <begin position="588"/>
        <end position="631"/>
    </location>
</feature>
<feature type="region of interest" description="Disordered" evidence="1">
    <location>
        <begin position="1518"/>
        <end position="1539"/>
    </location>
</feature>
<dbReference type="SUPFAM" id="SSF57625">
    <property type="entry name" value="Invertebrate chitin-binding proteins"/>
    <property type="match status" value="1"/>
</dbReference>
<accession>A0A3S3PQ04</accession>
<feature type="region of interest" description="Disordered" evidence="1">
    <location>
        <begin position="1237"/>
        <end position="1270"/>
    </location>
</feature>
<protein>
    <recommendedName>
        <fullName evidence="3">Chitin-binding type-2 domain-containing protein</fullName>
    </recommendedName>
</protein>
<feature type="compositionally biased region" description="Polar residues" evidence="1">
    <location>
        <begin position="73"/>
        <end position="82"/>
    </location>
</feature>
<feature type="domain" description="Chitin-binding type-2" evidence="3">
    <location>
        <begin position="108"/>
        <end position="168"/>
    </location>
</feature>
<feature type="compositionally biased region" description="Basic and acidic residues" evidence="1">
    <location>
        <begin position="1128"/>
        <end position="1144"/>
    </location>
</feature>
<feature type="signal peptide" evidence="2">
    <location>
        <begin position="1"/>
        <end position="20"/>
    </location>
</feature>
<name>A0A3S3PQ04_9ACAR</name>
<feature type="compositionally biased region" description="Basic and acidic residues" evidence="1">
    <location>
        <begin position="1312"/>
        <end position="1322"/>
    </location>
</feature>
<feature type="compositionally biased region" description="Low complexity" evidence="1">
    <location>
        <begin position="588"/>
        <end position="604"/>
    </location>
</feature>
<feature type="region of interest" description="Disordered" evidence="1">
    <location>
        <begin position="1461"/>
        <end position="1485"/>
    </location>
</feature>
<feature type="compositionally biased region" description="Polar residues" evidence="1">
    <location>
        <begin position="1245"/>
        <end position="1270"/>
    </location>
</feature>
<feature type="compositionally biased region" description="Polar residues" evidence="1">
    <location>
        <begin position="605"/>
        <end position="616"/>
    </location>
</feature>
<keyword evidence="2" id="KW-0732">Signal</keyword>
<feature type="region of interest" description="Disordered" evidence="1">
    <location>
        <begin position="1559"/>
        <end position="1608"/>
    </location>
</feature>
<gene>
    <name evidence="4" type="ORF">B4U79_00563</name>
</gene>
<proteinExistence type="predicted"/>
<feature type="region of interest" description="Disordered" evidence="1">
    <location>
        <begin position="1301"/>
        <end position="1327"/>
    </location>
</feature>
<evidence type="ECO:0000313" key="5">
    <source>
        <dbReference type="Proteomes" id="UP000285301"/>
    </source>
</evidence>